<evidence type="ECO:0000259" key="1">
    <source>
        <dbReference type="Pfam" id="PF04760"/>
    </source>
</evidence>
<name>A0A8T8HU30_9PSEU</name>
<reference evidence="2" key="1">
    <citation type="submission" date="2021-04" db="EMBL/GenBank/DDBJ databases">
        <title>Saccharothrix algeriensis WGS.</title>
        <authorList>
            <person name="Stuskova K."/>
            <person name="Hakalova E."/>
            <person name="Tebbal A.B."/>
            <person name="Eichmeier A."/>
        </authorList>
    </citation>
    <scope>NUCLEOTIDE SEQUENCE</scope>
    <source>
        <strain evidence="2">NRRL B-24137</strain>
    </source>
</reference>
<dbReference type="Pfam" id="PF04760">
    <property type="entry name" value="IF2_N"/>
    <property type="match status" value="1"/>
</dbReference>
<dbReference type="AlphaFoldDB" id="A0A8T8HU30"/>
<feature type="non-terminal residue" evidence="2">
    <location>
        <position position="60"/>
    </location>
</feature>
<protein>
    <submittedName>
        <fullName evidence="2">Translation initiation factor IF-2 N-terminal domain-containing protein</fullName>
    </submittedName>
</protein>
<keyword evidence="2" id="KW-0648">Protein biosynthesis</keyword>
<keyword evidence="2" id="KW-0396">Initiation factor</keyword>
<accession>A0A8T8HU30</accession>
<dbReference type="EMBL" id="CP072788">
    <property type="protein sequence ID" value="QTR01992.1"/>
    <property type="molecule type" value="Genomic_DNA"/>
</dbReference>
<sequence>MAGKARVHELAKELGVTSKELLSKLADQGEYVKSASSTVEAPVARRLRDAYASKSDAKSK</sequence>
<dbReference type="InterPro" id="IPR006847">
    <property type="entry name" value="IF2_N"/>
</dbReference>
<evidence type="ECO:0000313" key="3">
    <source>
        <dbReference type="Proteomes" id="UP000671828"/>
    </source>
</evidence>
<gene>
    <name evidence="2" type="ORF">J7S33_22490</name>
</gene>
<proteinExistence type="predicted"/>
<dbReference type="Proteomes" id="UP000671828">
    <property type="component" value="Chromosome"/>
</dbReference>
<dbReference type="Gene3D" id="1.10.10.2480">
    <property type="match status" value="1"/>
</dbReference>
<feature type="domain" description="Translation initiation factor IF-2 N-terminal" evidence="1">
    <location>
        <begin position="4"/>
        <end position="51"/>
    </location>
</feature>
<evidence type="ECO:0000313" key="2">
    <source>
        <dbReference type="EMBL" id="QTR01992.1"/>
    </source>
</evidence>
<dbReference type="GO" id="GO:0003743">
    <property type="term" value="F:translation initiation factor activity"/>
    <property type="evidence" value="ECO:0007669"/>
    <property type="project" value="UniProtKB-KW"/>
</dbReference>
<organism evidence="2 3">
    <name type="scientific">Saccharothrix algeriensis</name>
    <dbReference type="NCBI Taxonomy" id="173560"/>
    <lineage>
        <taxon>Bacteria</taxon>
        <taxon>Bacillati</taxon>
        <taxon>Actinomycetota</taxon>
        <taxon>Actinomycetes</taxon>
        <taxon>Pseudonocardiales</taxon>
        <taxon>Pseudonocardiaceae</taxon>
        <taxon>Saccharothrix</taxon>
    </lineage>
</organism>